<keyword evidence="5" id="KW-1185">Reference proteome</keyword>
<evidence type="ECO:0000256" key="2">
    <source>
        <dbReference type="ARBA" id="ARBA00023054"/>
    </source>
</evidence>
<dbReference type="PANTHER" id="PTHR34224:SF2">
    <property type="entry name" value="INTERACTOR OF CONSTITUTIVE ACTIVE ROPS 4"/>
    <property type="match status" value="1"/>
</dbReference>
<organism evidence="4 5">
    <name type="scientific">Iris pallida</name>
    <name type="common">Sweet iris</name>
    <dbReference type="NCBI Taxonomy" id="29817"/>
    <lineage>
        <taxon>Eukaryota</taxon>
        <taxon>Viridiplantae</taxon>
        <taxon>Streptophyta</taxon>
        <taxon>Embryophyta</taxon>
        <taxon>Tracheophyta</taxon>
        <taxon>Spermatophyta</taxon>
        <taxon>Magnoliopsida</taxon>
        <taxon>Liliopsida</taxon>
        <taxon>Asparagales</taxon>
        <taxon>Iridaceae</taxon>
        <taxon>Iridoideae</taxon>
        <taxon>Irideae</taxon>
        <taxon>Iris</taxon>
    </lineage>
</organism>
<evidence type="ECO:0000256" key="3">
    <source>
        <dbReference type="SAM" id="MobiDB-lite"/>
    </source>
</evidence>
<comment type="caution">
    <text evidence="4">The sequence shown here is derived from an EMBL/GenBank/DDBJ whole genome shotgun (WGS) entry which is preliminary data.</text>
</comment>
<gene>
    <name evidence="4" type="ORF">M6B38_304890</name>
</gene>
<name>A0AAX6HLX3_IRIPA</name>
<feature type="region of interest" description="Disordered" evidence="3">
    <location>
        <begin position="246"/>
        <end position="270"/>
    </location>
</feature>
<proteinExistence type="inferred from homology"/>
<dbReference type="AlphaFoldDB" id="A0AAX6HLX3"/>
<reference evidence="4" key="1">
    <citation type="journal article" date="2023" name="GigaByte">
        <title>Genome assembly of the bearded iris, Iris pallida Lam.</title>
        <authorList>
            <person name="Bruccoleri R.E."/>
            <person name="Oakeley E.J."/>
            <person name="Faust A.M.E."/>
            <person name="Altorfer M."/>
            <person name="Dessus-Babus S."/>
            <person name="Burckhardt D."/>
            <person name="Oertli M."/>
            <person name="Naumann U."/>
            <person name="Petersen F."/>
            <person name="Wong J."/>
        </authorList>
    </citation>
    <scope>NUCLEOTIDE SEQUENCE</scope>
    <source>
        <strain evidence="4">GSM-AAB239-AS_SAM_17_03QT</strain>
    </source>
</reference>
<protein>
    <submittedName>
        <fullName evidence="4">Interactor of constitutive active ROPs 1-like</fullName>
    </submittedName>
</protein>
<evidence type="ECO:0000313" key="5">
    <source>
        <dbReference type="Proteomes" id="UP001140949"/>
    </source>
</evidence>
<feature type="compositionally biased region" description="Acidic residues" evidence="3">
    <location>
        <begin position="174"/>
        <end position="191"/>
    </location>
</feature>
<feature type="compositionally biased region" description="Basic and acidic residues" evidence="3">
    <location>
        <begin position="93"/>
        <end position="107"/>
    </location>
</feature>
<keyword evidence="2" id="KW-0175">Coiled coil</keyword>
<dbReference type="InterPro" id="IPR029688">
    <property type="entry name" value="ICR"/>
</dbReference>
<dbReference type="PANTHER" id="PTHR34224">
    <property type="entry name" value="INTERACTOR OF CONSTITUTIVE ACTIVE ROPS 2, CHLOROPLASTIC-RELATED"/>
    <property type="match status" value="1"/>
</dbReference>
<feature type="region of interest" description="Disordered" evidence="3">
    <location>
        <begin position="339"/>
        <end position="362"/>
    </location>
</feature>
<evidence type="ECO:0000313" key="4">
    <source>
        <dbReference type="EMBL" id="KAJ6841728.1"/>
    </source>
</evidence>
<dbReference type="EMBL" id="JANAVB010008399">
    <property type="protein sequence ID" value="KAJ6841728.1"/>
    <property type="molecule type" value="Genomic_DNA"/>
</dbReference>
<accession>A0AAX6HLX3</accession>
<sequence>MPRPRGSEMPLRQQSPRVPLHLKTTACSESNGVLRHSFDAAARSMTTAVVARSPRSPLPQKKRGTRVANLETKLTQTQEELKRLKEQLASAEAAKKNAERELEETKKQIVSSTAVAHTEGEEEEHSAVTVVEEATTGEKTDMIESLPSEESIDSQATDVFEVEPSALLETEPQPSDEADSYKEEEEEEQDSVVETKAMIEAAAKGREELPPRGDPEISELNAKLVEMEEVIETLAAESGSLRKQVEEAKESATASKAKEEETESKLVRAEEELRGSRAKAELLGEQLEAAREANAALEAEARRLRVQTEQWRKAAEAAAAVLSGSGEWSLGGGGGFVGSPVTGGGEKKGGGSMRMFWKKAQK</sequence>
<reference evidence="4" key="2">
    <citation type="submission" date="2023-04" db="EMBL/GenBank/DDBJ databases">
        <authorList>
            <person name="Bruccoleri R.E."/>
            <person name="Oakeley E.J."/>
            <person name="Faust A.-M."/>
            <person name="Dessus-Babus S."/>
            <person name="Altorfer M."/>
            <person name="Burckhardt D."/>
            <person name="Oertli M."/>
            <person name="Naumann U."/>
            <person name="Petersen F."/>
            <person name="Wong J."/>
        </authorList>
    </citation>
    <scope>NUCLEOTIDE SEQUENCE</scope>
    <source>
        <strain evidence="4">GSM-AAB239-AS_SAM_17_03QT</strain>
        <tissue evidence="4">Leaf</tissue>
    </source>
</reference>
<evidence type="ECO:0000256" key="1">
    <source>
        <dbReference type="ARBA" id="ARBA00009778"/>
    </source>
</evidence>
<dbReference type="Proteomes" id="UP001140949">
    <property type="component" value="Unassembled WGS sequence"/>
</dbReference>
<comment type="similarity">
    <text evidence="1">Belongs to the ICR family.</text>
</comment>
<feature type="region of interest" description="Disordered" evidence="3">
    <location>
        <begin position="89"/>
        <end position="194"/>
    </location>
</feature>